<dbReference type="AlphaFoldDB" id="A0A844FKR0"/>
<protein>
    <submittedName>
        <fullName evidence="5">Sugar O-acetyltransferase</fullName>
    </submittedName>
</protein>
<dbReference type="InterPro" id="IPR051159">
    <property type="entry name" value="Hexapeptide_acetyltransf"/>
</dbReference>
<feature type="domain" description="Maltose/galactoside acetyltransferase" evidence="4">
    <location>
        <begin position="4"/>
        <end position="56"/>
    </location>
</feature>
<dbReference type="GO" id="GO:0016407">
    <property type="term" value="F:acetyltransferase activity"/>
    <property type="evidence" value="ECO:0007669"/>
    <property type="project" value="InterPro"/>
</dbReference>
<comment type="similarity">
    <text evidence="1">Belongs to the transferase hexapeptide repeat family.</text>
</comment>
<name>A0A844FKR0_9LACO</name>
<dbReference type="FunFam" id="2.160.10.10:FF:000025">
    <property type="entry name" value="Hexapeptide-repeat containing-acetyltransferase"/>
    <property type="match status" value="1"/>
</dbReference>
<sequence>MTEKEKMLAGKIYDPTDPELSALRAKAHRLSKEYNDLLENDPKRQETLKELGIEGDSFYLQGPVQFDYGCFTSIGKGAFANFNFTCIDCCPVTIGDNVFMGPNVSLLTPMHPLRWQDRNPYVKPDGSTTDKEYAKPITIGDNCWIAGNVTVCGGVTIGEGCVIGAGSVVTRDIPANTLAVGVPCRPIRAITEEDSLENHPELF</sequence>
<dbReference type="InterPro" id="IPR011004">
    <property type="entry name" value="Trimer_LpxA-like_sf"/>
</dbReference>
<dbReference type="InterPro" id="IPR024688">
    <property type="entry name" value="Mac_dom"/>
</dbReference>
<evidence type="ECO:0000313" key="5">
    <source>
        <dbReference type="EMBL" id="MST78929.1"/>
    </source>
</evidence>
<keyword evidence="2 5" id="KW-0808">Transferase</keyword>
<evidence type="ECO:0000256" key="2">
    <source>
        <dbReference type="ARBA" id="ARBA00022679"/>
    </source>
</evidence>
<keyword evidence="3" id="KW-0012">Acyltransferase</keyword>
<dbReference type="Proteomes" id="UP000452141">
    <property type="component" value="Unassembled WGS sequence"/>
</dbReference>
<comment type="caution">
    <text evidence="5">The sequence shown here is derived from an EMBL/GenBank/DDBJ whole genome shotgun (WGS) entry which is preliminary data.</text>
</comment>
<dbReference type="PANTHER" id="PTHR23416">
    <property type="entry name" value="SIALIC ACID SYNTHASE-RELATED"/>
    <property type="match status" value="1"/>
</dbReference>
<evidence type="ECO:0000259" key="4">
    <source>
        <dbReference type="SMART" id="SM01266"/>
    </source>
</evidence>
<dbReference type="RefSeq" id="WP_154486253.1">
    <property type="nucleotide sequence ID" value="NZ_VUMW01000001.1"/>
</dbReference>
<organism evidence="5 6">
    <name type="scientific">Lactobacillus equicursoris</name>
    <dbReference type="NCBI Taxonomy" id="420645"/>
    <lineage>
        <taxon>Bacteria</taxon>
        <taxon>Bacillati</taxon>
        <taxon>Bacillota</taxon>
        <taxon>Bacilli</taxon>
        <taxon>Lactobacillales</taxon>
        <taxon>Lactobacillaceae</taxon>
        <taxon>Lactobacillus</taxon>
    </lineage>
</organism>
<dbReference type="Pfam" id="PF12464">
    <property type="entry name" value="Mac"/>
    <property type="match status" value="1"/>
</dbReference>
<dbReference type="EMBL" id="VUMW01000001">
    <property type="protein sequence ID" value="MST78929.1"/>
    <property type="molecule type" value="Genomic_DNA"/>
</dbReference>
<dbReference type="CDD" id="cd03357">
    <property type="entry name" value="LbH_MAT_GAT"/>
    <property type="match status" value="1"/>
</dbReference>
<reference evidence="5 6" key="1">
    <citation type="submission" date="2019-08" db="EMBL/GenBank/DDBJ databases">
        <title>In-depth cultivation of the pig gut microbiome towards novel bacterial diversity and tailored functional studies.</title>
        <authorList>
            <person name="Wylensek D."/>
            <person name="Hitch T.C.A."/>
            <person name="Clavel T."/>
        </authorList>
    </citation>
    <scope>NUCLEOTIDE SEQUENCE [LARGE SCALE GENOMIC DNA]</scope>
    <source>
        <strain evidence="5 6">WCA-470BD-2E</strain>
    </source>
</reference>
<dbReference type="SUPFAM" id="SSF51161">
    <property type="entry name" value="Trimeric LpxA-like enzymes"/>
    <property type="match status" value="1"/>
</dbReference>
<proteinExistence type="inferred from homology"/>
<gene>
    <name evidence="5" type="ORF">FYJ61_00185</name>
</gene>
<accession>A0A844FKR0</accession>
<dbReference type="PANTHER" id="PTHR23416:SF23">
    <property type="entry name" value="ACETYLTRANSFERASE C18B11.09C-RELATED"/>
    <property type="match status" value="1"/>
</dbReference>
<evidence type="ECO:0000256" key="1">
    <source>
        <dbReference type="ARBA" id="ARBA00007274"/>
    </source>
</evidence>
<evidence type="ECO:0000313" key="6">
    <source>
        <dbReference type="Proteomes" id="UP000452141"/>
    </source>
</evidence>
<evidence type="ECO:0000256" key="3">
    <source>
        <dbReference type="ARBA" id="ARBA00023315"/>
    </source>
</evidence>
<dbReference type="GO" id="GO:0008374">
    <property type="term" value="F:O-acyltransferase activity"/>
    <property type="evidence" value="ECO:0007669"/>
    <property type="project" value="TreeGrafter"/>
</dbReference>
<dbReference type="Gene3D" id="2.160.10.10">
    <property type="entry name" value="Hexapeptide repeat proteins"/>
    <property type="match status" value="1"/>
</dbReference>
<dbReference type="InterPro" id="IPR001451">
    <property type="entry name" value="Hexapep"/>
</dbReference>
<dbReference type="Pfam" id="PF00132">
    <property type="entry name" value="Hexapep"/>
    <property type="match status" value="1"/>
</dbReference>
<dbReference type="SMART" id="SM01266">
    <property type="entry name" value="Mac"/>
    <property type="match status" value="1"/>
</dbReference>